<dbReference type="OrthoDB" id="9812140at2"/>
<keyword evidence="2" id="KW-1185">Reference proteome</keyword>
<name>A0A285NM32_9AQUI</name>
<dbReference type="PANTHER" id="PTHR42935:SF1">
    <property type="entry name" value="SLR0930 PROTEIN"/>
    <property type="match status" value="1"/>
</dbReference>
<dbReference type="RefSeq" id="WP_097001024.1">
    <property type="nucleotide sequence ID" value="NZ_OBEI01000011.1"/>
</dbReference>
<dbReference type="Pfam" id="PF05673">
    <property type="entry name" value="DUF815"/>
    <property type="match status" value="1"/>
</dbReference>
<dbReference type="Proteomes" id="UP000219036">
    <property type="component" value="Unassembled WGS sequence"/>
</dbReference>
<dbReference type="AlphaFoldDB" id="A0A285NM32"/>
<dbReference type="EMBL" id="OBEI01000011">
    <property type="protein sequence ID" value="SNZ10515.1"/>
    <property type="molecule type" value="Genomic_DNA"/>
</dbReference>
<protein>
    <submittedName>
        <fullName evidence="1">Uncharacterized protein</fullName>
    </submittedName>
</protein>
<accession>A0A285NM32</accession>
<dbReference type="InterPro" id="IPR027417">
    <property type="entry name" value="P-loop_NTPase"/>
</dbReference>
<gene>
    <name evidence="1" type="ORF">SAMN06265182_1869</name>
</gene>
<dbReference type="SUPFAM" id="SSF52540">
    <property type="entry name" value="P-loop containing nucleoside triphosphate hydrolases"/>
    <property type="match status" value="1"/>
</dbReference>
<proteinExistence type="predicted"/>
<evidence type="ECO:0000313" key="1">
    <source>
        <dbReference type="EMBL" id="SNZ10515.1"/>
    </source>
</evidence>
<evidence type="ECO:0000313" key="2">
    <source>
        <dbReference type="Proteomes" id="UP000219036"/>
    </source>
</evidence>
<dbReference type="PANTHER" id="PTHR42935">
    <property type="entry name" value="SLR0930 PROTEIN"/>
    <property type="match status" value="1"/>
</dbReference>
<dbReference type="InterPro" id="IPR008533">
    <property type="entry name" value="DUF815"/>
</dbReference>
<sequence length="267" mass="31275">MDKIDFRLLNSVLEKIDRYLDKEIDVDFSETNAFLFFRQKLTPVKNFSKVNPDLLIGIDYQRDKLIKNTAKFIDGKPANHAVLWGERGTGKSSLVKSMLYIFGDKLKMIQVLKEDILNIFKLLPIIYKEKNLRFIIFIDDLSFESEEQDYKEFKTIIDGGLFDIPENLLFYVTSNKKNLIPVKFSDRDNYTRAADIIDEKLSLIDRFGLKLGFFKFDKKTYLKIVDKYADIYRIKLEKEKLYELALEYTSEAGSMNGRTALNFIKSL</sequence>
<reference evidence="2" key="1">
    <citation type="submission" date="2017-09" db="EMBL/GenBank/DDBJ databases">
        <authorList>
            <person name="Varghese N."/>
            <person name="Submissions S."/>
        </authorList>
    </citation>
    <scope>NUCLEOTIDE SEQUENCE [LARGE SCALE GENOMIC DNA]</scope>
    <source>
        <strain evidence="2">DSM 15103</strain>
    </source>
</reference>
<organism evidence="1 2">
    <name type="scientific">Persephonella hydrogeniphila</name>
    <dbReference type="NCBI Taxonomy" id="198703"/>
    <lineage>
        <taxon>Bacteria</taxon>
        <taxon>Pseudomonadati</taxon>
        <taxon>Aquificota</taxon>
        <taxon>Aquificia</taxon>
        <taxon>Aquificales</taxon>
        <taxon>Hydrogenothermaceae</taxon>
        <taxon>Persephonella</taxon>
    </lineage>
</organism>
<dbReference type="Gene3D" id="3.40.50.300">
    <property type="entry name" value="P-loop containing nucleotide triphosphate hydrolases"/>
    <property type="match status" value="1"/>
</dbReference>